<dbReference type="GO" id="GO:0006508">
    <property type="term" value="P:proteolysis"/>
    <property type="evidence" value="ECO:0007669"/>
    <property type="project" value="InterPro"/>
</dbReference>
<dbReference type="SUPFAM" id="SSF63411">
    <property type="entry name" value="LuxS/MPP-like metallohydrolase"/>
    <property type="match status" value="2"/>
</dbReference>
<dbReference type="PANTHER" id="PTHR11851:SF49">
    <property type="entry name" value="MITOCHONDRIAL-PROCESSING PEPTIDASE SUBUNIT ALPHA"/>
    <property type="match status" value="1"/>
</dbReference>
<sequence length="401" mass="43137">MPAARSIALGCWVAVGNRDEPESVAGASHFCEHLLFKGTASRSAREIAELVDATGGDMNAYTTKEYTAFYLRVPASDFPLALDILCDVISSPALRENDVESERDVILEELHLQLDEPDDLVHTELSAALFPGHALGWEILGTADTIGSMSADAIRSFHAEWYRPANLVFAAAGPIEHGAFVAAIAAAFPSSDGGQAPERVAPITPPVLHRVVPRKVESVHVALGWRAFGHHDPDRHALAVLNQILGAGMSSRLFQEIREERGLAYSVFSSVATYEDAGVLSIYAGTAKAKVRELLDVVRDQIAEISSTGVTDHELRVAKGAFAGSTVINLEDTGNRMARLATSITLRNMVTPIDAYLRAIDAVDRPALVRVAARVLEAEPTLAAVGPVRDRDIRWPGASRP</sequence>
<evidence type="ECO:0000313" key="5">
    <source>
        <dbReference type="EMBL" id="CAB4891126.1"/>
    </source>
</evidence>
<dbReference type="PANTHER" id="PTHR11851">
    <property type="entry name" value="METALLOPROTEASE"/>
    <property type="match status" value="1"/>
</dbReference>
<feature type="domain" description="Peptidase M16 C-terminal" evidence="3">
    <location>
        <begin position="149"/>
        <end position="319"/>
    </location>
</feature>
<dbReference type="PROSITE" id="PS00143">
    <property type="entry name" value="INSULINASE"/>
    <property type="match status" value="1"/>
</dbReference>
<dbReference type="Gene3D" id="3.30.830.10">
    <property type="entry name" value="Metalloenzyme, LuxS/M16 peptidase-like"/>
    <property type="match status" value="2"/>
</dbReference>
<reference evidence="5" key="1">
    <citation type="submission" date="2020-05" db="EMBL/GenBank/DDBJ databases">
        <authorList>
            <person name="Chiriac C."/>
            <person name="Salcher M."/>
            <person name="Ghai R."/>
            <person name="Kavagutti S V."/>
        </authorList>
    </citation>
    <scope>NUCLEOTIDE SEQUENCE</scope>
</reference>
<dbReference type="InterPro" id="IPR007863">
    <property type="entry name" value="Peptidase_M16_C"/>
</dbReference>
<dbReference type="InterPro" id="IPR011765">
    <property type="entry name" value="Pept_M16_N"/>
</dbReference>
<dbReference type="Pfam" id="PF00675">
    <property type="entry name" value="Peptidase_M16"/>
    <property type="match status" value="1"/>
</dbReference>
<proteinExistence type="inferred from homology"/>
<dbReference type="AlphaFoldDB" id="A0A6J7F684"/>
<evidence type="ECO:0000313" key="4">
    <source>
        <dbReference type="EMBL" id="CAB4755564.1"/>
    </source>
</evidence>
<comment type="similarity">
    <text evidence="1">Belongs to the peptidase M16 family.</text>
</comment>
<accession>A0A6J7F684</accession>
<feature type="domain" description="Peptidase M16 N-terminal" evidence="2">
    <location>
        <begin position="4"/>
        <end position="142"/>
    </location>
</feature>
<dbReference type="InterPro" id="IPR050361">
    <property type="entry name" value="MPP/UQCRC_Complex"/>
</dbReference>
<dbReference type="InterPro" id="IPR011249">
    <property type="entry name" value="Metalloenz_LuxS/M16"/>
</dbReference>
<dbReference type="InterPro" id="IPR001431">
    <property type="entry name" value="Pept_M16_Zn_BS"/>
</dbReference>
<dbReference type="Pfam" id="PF05193">
    <property type="entry name" value="Peptidase_M16_C"/>
    <property type="match status" value="1"/>
</dbReference>
<evidence type="ECO:0000259" key="2">
    <source>
        <dbReference type="Pfam" id="PF00675"/>
    </source>
</evidence>
<evidence type="ECO:0000256" key="1">
    <source>
        <dbReference type="ARBA" id="ARBA00007261"/>
    </source>
</evidence>
<dbReference type="EMBL" id="CAEZYR010000082">
    <property type="protein sequence ID" value="CAB4755564.1"/>
    <property type="molecule type" value="Genomic_DNA"/>
</dbReference>
<organism evidence="5">
    <name type="scientific">freshwater metagenome</name>
    <dbReference type="NCBI Taxonomy" id="449393"/>
    <lineage>
        <taxon>unclassified sequences</taxon>
        <taxon>metagenomes</taxon>
        <taxon>ecological metagenomes</taxon>
    </lineage>
</organism>
<dbReference type="GO" id="GO:0004222">
    <property type="term" value="F:metalloendopeptidase activity"/>
    <property type="evidence" value="ECO:0007669"/>
    <property type="project" value="InterPro"/>
</dbReference>
<evidence type="ECO:0000259" key="3">
    <source>
        <dbReference type="Pfam" id="PF05193"/>
    </source>
</evidence>
<dbReference type="EMBL" id="CAFBMH010000005">
    <property type="protein sequence ID" value="CAB4891126.1"/>
    <property type="molecule type" value="Genomic_DNA"/>
</dbReference>
<protein>
    <submittedName>
        <fullName evidence="5">Unannotated protein</fullName>
    </submittedName>
</protein>
<gene>
    <name evidence="4" type="ORF">UFOPK2754_02076</name>
    <name evidence="5" type="ORF">UFOPK3543_00270</name>
</gene>
<dbReference type="GO" id="GO:0046872">
    <property type="term" value="F:metal ion binding"/>
    <property type="evidence" value="ECO:0007669"/>
    <property type="project" value="InterPro"/>
</dbReference>
<name>A0A6J7F684_9ZZZZ</name>